<evidence type="ECO:0000313" key="6">
    <source>
        <dbReference type="EMBL" id="CDR08068.1"/>
    </source>
</evidence>
<dbReference type="SFLD" id="SFLDS00029">
    <property type="entry name" value="Radical_SAM"/>
    <property type="match status" value="1"/>
</dbReference>
<accession>A0A060ZX61</accession>
<evidence type="ECO:0000256" key="1">
    <source>
        <dbReference type="ARBA" id="ARBA00022691"/>
    </source>
</evidence>
<proteinExistence type="predicted"/>
<evidence type="ECO:0000256" key="2">
    <source>
        <dbReference type="ARBA" id="ARBA00022723"/>
    </source>
</evidence>
<keyword evidence="1" id="KW-0949">S-adenosyl-L-methionine</keyword>
<dbReference type="EMBL" id="LK022848">
    <property type="protein sequence ID" value="CDR08068.1"/>
    <property type="molecule type" value="Genomic_DNA"/>
</dbReference>
<dbReference type="GO" id="GO:0051536">
    <property type="term" value="F:iron-sulfur cluster binding"/>
    <property type="evidence" value="ECO:0007669"/>
    <property type="project" value="UniProtKB-KW"/>
</dbReference>
<keyword evidence="3" id="KW-0408">Iron</keyword>
<evidence type="ECO:0000256" key="4">
    <source>
        <dbReference type="ARBA" id="ARBA00023014"/>
    </source>
</evidence>
<sequence>MHELIAAPFLDHHLLVRPGSTKAARLPATAYRELETAVASGAASPGWLVDVSRKVWGLSLDERLTRDTVLVRSLSPHGYGRASYELNLGCNYDCEHCYLGLKRFSGLEWSERERLLRVIHDAGVLWLQLTGGEPMIDKLFAETYRRAHELGMMVEILTNGSRLAAPKNLTLLTERRPNRITLSLYGATEESYDGLTRRKGAYRMFMKGLNAANEAGLPLDLALIITRHNAHEHDRMRAFADQYALPYREYTHMSPTIYGGAETLASQAPDYLTDREPFRGCNAGHTFFHVDPHGMASICKVGRDNAIPLLAEGVEGLSRLGGIADSLMLRTGGCSGCQLSGTCRVCRPLAKVYQEAKAPLHIYCQHTAKGS</sequence>
<dbReference type="EMBL" id="JAGGLR010000041">
    <property type="protein sequence ID" value="MBP2068380.1"/>
    <property type="molecule type" value="Genomic_DNA"/>
</dbReference>
<gene>
    <name evidence="7" type="ORF">J2Z30_009452</name>
    <name evidence="6" type="ORF">SIRAN4764</name>
</gene>
<dbReference type="SFLD" id="SFLDG01067">
    <property type="entry name" value="SPASM/twitch_domain_containing"/>
    <property type="match status" value="1"/>
</dbReference>
<dbReference type="SUPFAM" id="SSF102114">
    <property type="entry name" value="Radical SAM enzymes"/>
    <property type="match status" value="1"/>
</dbReference>
<dbReference type="GO" id="GO:0003824">
    <property type="term" value="F:catalytic activity"/>
    <property type="evidence" value="ECO:0007669"/>
    <property type="project" value="InterPro"/>
</dbReference>
<keyword evidence="2" id="KW-0479">Metal-binding</keyword>
<organism evidence="6">
    <name type="scientific">Streptomyces iranensis</name>
    <dbReference type="NCBI Taxonomy" id="576784"/>
    <lineage>
        <taxon>Bacteria</taxon>
        <taxon>Bacillati</taxon>
        <taxon>Actinomycetota</taxon>
        <taxon>Actinomycetes</taxon>
        <taxon>Kitasatosporales</taxon>
        <taxon>Streptomycetaceae</taxon>
        <taxon>Streptomyces</taxon>
        <taxon>Streptomyces violaceusniger group</taxon>
    </lineage>
</organism>
<evidence type="ECO:0000313" key="7">
    <source>
        <dbReference type="EMBL" id="MBP2068380.1"/>
    </source>
</evidence>
<name>A0A060ZX61_9ACTN</name>
<dbReference type="InterPro" id="IPR007197">
    <property type="entry name" value="rSAM"/>
</dbReference>
<dbReference type="RefSeq" id="WP_044572131.1">
    <property type="nucleotide sequence ID" value="NZ_BAABDR010000097.1"/>
</dbReference>
<dbReference type="InterPro" id="IPR058240">
    <property type="entry name" value="rSAM_sf"/>
</dbReference>
<dbReference type="InterPro" id="IPR050377">
    <property type="entry name" value="Radical_SAM_PqqE_MftC-like"/>
</dbReference>
<protein>
    <submittedName>
        <fullName evidence="7">Fe-S cluster-containing radical SAM superfamily protein</fullName>
    </submittedName>
    <submittedName>
        <fullName evidence="6">Radical SAM domain-containing protein</fullName>
    </submittedName>
</protein>
<reference evidence="7 8" key="2">
    <citation type="submission" date="2021-03" db="EMBL/GenBank/DDBJ databases">
        <title>Genomic Encyclopedia of Type Strains, Phase IV (KMG-IV): sequencing the most valuable type-strain genomes for metagenomic binning, comparative biology and taxonomic classification.</title>
        <authorList>
            <person name="Goeker M."/>
        </authorList>
    </citation>
    <scope>NUCLEOTIDE SEQUENCE [LARGE SCALE GENOMIC DNA]</scope>
    <source>
        <strain evidence="7 8">DSM 41954</strain>
    </source>
</reference>
<keyword evidence="4" id="KW-0411">Iron-sulfur</keyword>
<dbReference type="Pfam" id="PF04055">
    <property type="entry name" value="Radical_SAM"/>
    <property type="match status" value="1"/>
</dbReference>
<dbReference type="CDD" id="cd01335">
    <property type="entry name" value="Radical_SAM"/>
    <property type="match status" value="1"/>
</dbReference>
<evidence type="ECO:0000313" key="8">
    <source>
        <dbReference type="Proteomes" id="UP000756710"/>
    </source>
</evidence>
<dbReference type="PANTHER" id="PTHR11228">
    <property type="entry name" value="RADICAL SAM DOMAIN PROTEIN"/>
    <property type="match status" value="1"/>
</dbReference>
<dbReference type="PROSITE" id="PS51918">
    <property type="entry name" value="RADICAL_SAM"/>
    <property type="match status" value="1"/>
</dbReference>
<dbReference type="AlphaFoldDB" id="A0A060ZX61"/>
<dbReference type="Gene3D" id="3.20.20.70">
    <property type="entry name" value="Aldolase class I"/>
    <property type="match status" value="1"/>
</dbReference>
<evidence type="ECO:0000256" key="3">
    <source>
        <dbReference type="ARBA" id="ARBA00023004"/>
    </source>
</evidence>
<dbReference type="InterPro" id="IPR013785">
    <property type="entry name" value="Aldolase_TIM"/>
</dbReference>
<feature type="domain" description="Radical SAM core" evidence="5">
    <location>
        <begin position="76"/>
        <end position="282"/>
    </location>
</feature>
<dbReference type="Proteomes" id="UP000756710">
    <property type="component" value="Unassembled WGS sequence"/>
</dbReference>
<dbReference type="HOGENOM" id="CLU_042040_0_0_11"/>
<dbReference type="PANTHER" id="PTHR11228:SF7">
    <property type="entry name" value="PQQA PEPTIDE CYCLASE"/>
    <property type="match status" value="1"/>
</dbReference>
<dbReference type="GO" id="GO:0046872">
    <property type="term" value="F:metal ion binding"/>
    <property type="evidence" value="ECO:0007669"/>
    <property type="project" value="UniProtKB-KW"/>
</dbReference>
<keyword evidence="8" id="KW-1185">Reference proteome</keyword>
<evidence type="ECO:0000259" key="5">
    <source>
        <dbReference type="PROSITE" id="PS51918"/>
    </source>
</evidence>
<reference evidence="6" key="1">
    <citation type="submission" date="2014-05" db="EMBL/GenBank/DDBJ databases">
        <authorList>
            <person name="Horn Fabian"/>
        </authorList>
    </citation>
    <scope>NUCLEOTIDE SEQUENCE</scope>
</reference>